<evidence type="ECO:0000256" key="2">
    <source>
        <dbReference type="ARBA" id="ARBA00022630"/>
    </source>
</evidence>
<accession>Q1LBR2</accession>
<dbReference type="GO" id="GO:0016491">
    <property type="term" value="F:oxidoreductase activity"/>
    <property type="evidence" value="ECO:0007669"/>
    <property type="project" value="UniProtKB-KW"/>
</dbReference>
<reference evidence="7" key="1">
    <citation type="journal article" date="2010" name="PLoS ONE">
        <title>The complete genome sequence of Cupriavidus metallidurans strain CH34, a master survivalist in harsh and anthropogenic environments.</title>
        <authorList>
            <person name="Janssen P.J."/>
            <person name="Van Houdt R."/>
            <person name="Moors H."/>
            <person name="Monsieurs P."/>
            <person name="Morin N."/>
            <person name="Michaux A."/>
            <person name="Benotmane M.A."/>
            <person name="Leys N."/>
            <person name="Vallaeys T."/>
            <person name="Lapidus A."/>
            <person name="Monchy S."/>
            <person name="Medigue C."/>
            <person name="Taghavi S."/>
            <person name="McCorkle S."/>
            <person name="Dunn J."/>
            <person name="van der Lelie D."/>
            <person name="Mergeay M."/>
        </authorList>
    </citation>
    <scope>NUCLEOTIDE SEQUENCE [LARGE SCALE GENOMIC DNA]</scope>
    <source>
        <strain evidence="7">ATCC 43123 / DSM 2839 / NBRC 102507 / CH34</strain>
    </source>
</reference>
<evidence type="ECO:0000313" key="7">
    <source>
        <dbReference type="Proteomes" id="UP000002429"/>
    </source>
</evidence>
<evidence type="ECO:0000259" key="5">
    <source>
        <dbReference type="Pfam" id="PF00890"/>
    </source>
</evidence>
<keyword evidence="2" id="KW-0285">Flavoprotein</keyword>
<geneLocation type="plasmid" evidence="6 7">
    <name>megaplasmid</name>
</geneLocation>
<gene>
    <name evidence="6" type="ordered locus">Rmet_5555</name>
</gene>
<organism evidence="6 7">
    <name type="scientific">Cupriavidus metallidurans (strain ATCC 43123 / DSM 2839 / NBRC 102507 / CH34)</name>
    <name type="common">Ralstonia metallidurans</name>
    <dbReference type="NCBI Taxonomy" id="266264"/>
    <lineage>
        <taxon>Bacteria</taxon>
        <taxon>Pseudomonadati</taxon>
        <taxon>Pseudomonadota</taxon>
        <taxon>Betaproteobacteria</taxon>
        <taxon>Burkholderiales</taxon>
        <taxon>Burkholderiaceae</taxon>
        <taxon>Cupriavidus</taxon>
    </lineage>
</organism>
<dbReference type="PANTHER" id="PTHR43400">
    <property type="entry name" value="FUMARATE REDUCTASE"/>
    <property type="match status" value="1"/>
</dbReference>
<sequence length="555" mass="59312">MTAALVAAQLGLSVVICEATEQVGGTTSTSAGTLWLPGNRHGLQAGHGDSTAAGSQYLDALIGPDDHLGRRNAFLESAGPAIEFLETQCGLAFVSSGQHPDYLDLPGAAVYGRAISPKEFDGRLLRADFDRVRPPLKDFLVLGGMMANKADVLALLGRYRSWPAFRRTVQLVLRYLRDRISYARGTRLVMGNALVGRMLFRLRHSGVEIRFGTRLLSIEKSGNRVSGIVVERNGVTSSISARLGVVLATGGIGHNEKLRRDLPTGAVESLAPPSVRGDALAAAQDVGAIIERQARDFLWQPVSRVPDGNGGWRLFPHLYLDRAKPGLIAVNSAGQRFVNEGASYHHFAECMMGSGKTLDENLPAYLVCDHQFIQKYGIGVVPPGCRNLSPFKRSGYLVSAGSISELAQKIGVSPFGLSATLQQYNADALDGKDSAFGKGETSVSRFNGDASKHPNPCLGPVQAPPFYAVQVFPADAASCTGLRTDKDARVLDDTETSIDGLYACGNDMASVLKGAYPGPGATLGPAIVFAYRAALHAQRKTLTSSQKEARVYEEQ</sequence>
<dbReference type="NCBIfam" id="NF009477">
    <property type="entry name" value="PRK12843.1"/>
    <property type="match status" value="1"/>
</dbReference>
<dbReference type="AlphaFoldDB" id="Q1LBR2"/>
<dbReference type="Proteomes" id="UP000002429">
    <property type="component" value="Plasmid megaplasmid"/>
</dbReference>
<keyword evidence="3" id="KW-0274">FAD</keyword>
<dbReference type="SUPFAM" id="SSF51905">
    <property type="entry name" value="FAD/NAD(P)-binding domain"/>
    <property type="match status" value="1"/>
</dbReference>
<dbReference type="eggNOG" id="COG1053">
    <property type="taxonomic scope" value="Bacteria"/>
</dbReference>
<proteinExistence type="predicted"/>
<evidence type="ECO:0000256" key="3">
    <source>
        <dbReference type="ARBA" id="ARBA00022827"/>
    </source>
</evidence>
<dbReference type="EMBL" id="CP000353">
    <property type="protein sequence ID" value="ABF12414.1"/>
    <property type="molecule type" value="Genomic_DNA"/>
</dbReference>
<dbReference type="KEGG" id="rme:Rmet_5555"/>
<dbReference type="Gene3D" id="3.50.50.60">
    <property type="entry name" value="FAD/NAD(P)-binding domain"/>
    <property type="match status" value="2"/>
</dbReference>
<dbReference type="InterPro" id="IPR036188">
    <property type="entry name" value="FAD/NAD-bd_sf"/>
</dbReference>
<dbReference type="Pfam" id="PF00890">
    <property type="entry name" value="FAD_binding_2"/>
    <property type="match status" value="1"/>
</dbReference>
<keyword evidence="7" id="KW-1185">Reference proteome</keyword>
<dbReference type="SUPFAM" id="SSF56425">
    <property type="entry name" value="Succinate dehydrogenase/fumarate reductase flavoprotein, catalytic domain"/>
    <property type="match status" value="1"/>
</dbReference>
<evidence type="ECO:0000256" key="4">
    <source>
        <dbReference type="ARBA" id="ARBA00023002"/>
    </source>
</evidence>
<protein>
    <submittedName>
        <fullName evidence="6">Fumarate reductase/succinate dehydrogenase flavoprotein-like protein</fullName>
    </submittedName>
</protein>
<dbReference type="InterPro" id="IPR003953">
    <property type="entry name" value="FAD-dep_OxRdtase_2_FAD-bd"/>
</dbReference>
<keyword evidence="4" id="KW-0560">Oxidoreductase</keyword>
<feature type="domain" description="FAD-dependent oxidoreductase 2 FAD-binding" evidence="5">
    <location>
        <begin position="1"/>
        <end position="523"/>
    </location>
</feature>
<evidence type="ECO:0000313" key="6">
    <source>
        <dbReference type="EMBL" id="ABF12414.1"/>
    </source>
</evidence>
<comment type="cofactor">
    <cofactor evidence="1">
        <name>FAD</name>
        <dbReference type="ChEBI" id="CHEBI:57692"/>
    </cofactor>
</comment>
<dbReference type="InterPro" id="IPR027477">
    <property type="entry name" value="Succ_DH/fumarate_Rdtase_cat_sf"/>
</dbReference>
<dbReference type="GO" id="GO:0008202">
    <property type="term" value="P:steroid metabolic process"/>
    <property type="evidence" value="ECO:0007669"/>
    <property type="project" value="UniProtKB-ARBA"/>
</dbReference>
<dbReference type="InterPro" id="IPR050315">
    <property type="entry name" value="FAD-oxidoreductase_2"/>
</dbReference>
<name>Q1LBR2_CUPMC</name>
<dbReference type="HOGENOM" id="CLU_011398_4_2_4"/>
<keyword evidence="6" id="KW-0614">Plasmid</keyword>
<evidence type="ECO:0000256" key="1">
    <source>
        <dbReference type="ARBA" id="ARBA00001974"/>
    </source>
</evidence>
<dbReference type="PANTHER" id="PTHR43400:SF10">
    <property type="entry name" value="3-OXOSTEROID 1-DEHYDROGENASE"/>
    <property type="match status" value="1"/>
</dbReference>